<name>A0A1D1ZBX8_9ARAE</name>
<accession>A0A1D1ZBX8</accession>
<dbReference type="AlphaFoldDB" id="A0A1D1ZBX8"/>
<proteinExistence type="predicted"/>
<reference evidence="2" key="1">
    <citation type="submission" date="2015-07" db="EMBL/GenBank/DDBJ databases">
        <title>Transcriptome Assembly of Anthurium amnicola.</title>
        <authorList>
            <person name="Suzuki J."/>
        </authorList>
    </citation>
    <scope>NUCLEOTIDE SEQUENCE</scope>
</reference>
<protein>
    <submittedName>
        <fullName evidence="2">Mediator of RNA polymerase II transcription subunit 8</fullName>
    </submittedName>
</protein>
<feature type="region of interest" description="Disordered" evidence="1">
    <location>
        <begin position="229"/>
        <end position="252"/>
    </location>
</feature>
<sequence>MGSQLYSSSNMGLGLSQLNTQIPSLPEQNQPSTDLLRLGGTGGRVHFDHFVPPTNRSSLLSPTASSTFFLGGHNQDFQESQSHHPLLPNKPFHGLMQLPHELQNSTATSSSAAAASVGNLFNLGFFSTGSSSSKISSSNEASHQNPHLMVSEQFSSRSANAEQAALLHRNLMRDDHMGSGESSLYDASVQSESVFPQISATALLQKAAQIGATTSSSGSFLLRGFESSYSSSSATPTTNYRANFGSTSERESMRTQIESETRLQHLMNSLADGNVGIDVMSSGAEAAFRGSCTGGGHEEVTAFGGFNTSLCNMDEAKLSRNLSSMGRMAGSDRLTRDFLGIGSMVRSMGGGMSQREPHHGIDVAYSEMKSGSTSRPFEGHNL</sequence>
<evidence type="ECO:0000256" key="1">
    <source>
        <dbReference type="SAM" id="MobiDB-lite"/>
    </source>
</evidence>
<organism evidence="2">
    <name type="scientific">Anthurium amnicola</name>
    <dbReference type="NCBI Taxonomy" id="1678845"/>
    <lineage>
        <taxon>Eukaryota</taxon>
        <taxon>Viridiplantae</taxon>
        <taxon>Streptophyta</taxon>
        <taxon>Embryophyta</taxon>
        <taxon>Tracheophyta</taxon>
        <taxon>Spermatophyta</taxon>
        <taxon>Magnoliopsida</taxon>
        <taxon>Liliopsida</taxon>
        <taxon>Araceae</taxon>
        <taxon>Pothoideae</taxon>
        <taxon>Potheae</taxon>
        <taxon>Anthurium</taxon>
    </lineage>
</organism>
<evidence type="ECO:0000313" key="2">
    <source>
        <dbReference type="EMBL" id="JAT64396.1"/>
    </source>
</evidence>
<gene>
    <name evidence="2" type="primary">MED8_3</name>
    <name evidence="2" type="ORF">g.119153</name>
</gene>
<dbReference type="EMBL" id="GDJX01003540">
    <property type="protein sequence ID" value="JAT64396.1"/>
    <property type="molecule type" value="Transcribed_RNA"/>
</dbReference>
<feature type="compositionally biased region" description="Polar residues" evidence="1">
    <location>
        <begin position="234"/>
        <end position="247"/>
    </location>
</feature>